<dbReference type="FunFam" id="3.10.250.10:FF:000007">
    <property type="entry name" value="Soluble scavenger receptor cysteine-rich domain-containing protein SSC5D"/>
    <property type="match status" value="1"/>
</dbReference>
<evidence type="ECO:0000256" key="6">
    <source>
        <dbReference type="ARBA" id="ARBA00023136"/>
    </source>
</evidence>
<dbReference type="PRINTS" id="PR00258">
    <property type="entry name" value="SPERACTRCPTR"/>
</dbReference>
<evidence type="ECO:0000256" key="9">
    <source>
        <dbReference type="ARBA" id="ARBA00023180"/>
    </source>
</evidence>
<dbReference type="PANTHER" id="PTHR48071:SF28">
    <property type="entry name" value="SRCR DOMAIN-CONTAINING PROTEIN"/>
    <property type="match status" value="1"/>
</dbReference>
<dbReference type="SMART" id="SM00202">
    <property type="entry name" value="SR"/>
    <property type="match status" value="6"/>
</dbReference>
<feature type="domain" description="SRCR" evidence="11">
    <location>
        <begin position="1144"/>
        <end position="1252"/>
    </location>
</feature>
<feature type="region of interest" description="Disordered" evidence="10">
    <location>
        <begin position="26"/>
        <end position="61"/>
    </location>
</feature>
<dbReference type="InterPro" id="IPR043504">
    <property type="entry name" value="Peptidase_S1_PA_chymotrypsin"/>
</dbReference>
<evidence type="ECO:0000256" key="5">
    <source>
        <dbReference type="ARBA" id="ARBA00022989"/>
    </source>
</evidence>
<feature type="compositionally biased region" description="Pro residues" evidence="10">
    <location>
        <begin position="524"/>
        <end position="533"/>
    </location>
</feature>
<dbReference type="PROSITE" id="PS00420">
    <property type="entry name" value="SRCR_1"/>
    <property type="match status" value="1"/>
</dbReference>
<keyword evidence="4" id="KW-0677">Repeat</keyword>
<evidence type="ECO:0000313" key="12">
    <source>
        <dbReference type="EMBL" id="KAG2493107.1"/>
    </source>
</evidence>
<gene>
    <name evidence="12" type="ORF">HYH03_008770</name>
</gene>
<comment type="subcellular location">
    <subcellularLocation>
        <location evidence="1">Membrane</location>
        <topology evidence="1">Single-pass membrane protein</topology>
    </subcellularLocation>
</comment>
<comment type="caution">
    <text evidence="12">The sequence shown here is derived from an EMBL/GenBank/DDBJ whole genome shotgun (WGS) entry which is preliminary data.</text>
</comment>
<dbReference type="InterPro" id="IPR009003">
    <property type="entry name" value="Peptidase_S1_PA"/>
</dbReference>
<keyword evidence="7" id="KW-1015">Disulfide bond</keyword>
<evidence type="ECO:0000256" key="2">
    <source>
        <dbReference type="ARBA" id="ARBA00022692"/>
    </source>
</evidence>
<dbReference type="GO" id="GO:0004252">
    <property type="term" value="F:serine-type endopeptidase activity"/>
    <property type="evidence" value="ECO:0007669"/>
    <property type="project" value="InterPro"/>
</dbReference>
<dbReference type="Gene3D" id="3.10.250.10">
    <property type="entry name" value="SRCR-like domain"/>
    <property type="match status" value="6"/>
</dbReference>
<feature type="domain" description="SRCR" evidence="11">
    <location>
        <begin position="1008"/>
        <end position="1121"/>
    </location>
</feature>
<evidence type="ECO:0000313" key="13">
    <source>
        <dbReference type="Proteomes" id="UP000612055"/>
    </source>
</evidence>
<feature type="domain" description="SRCR" evidence="11">
    <location>
        <begin position="718"/>
        <end position="842"/>
    </location>
</feature>
<keyword evidence="2" id="KW-0812">Transmembrane</keyword>
<dbReference type="InterPro" id="IPR018114">
    <property type="entry name" value="TRYPSIN_HIS"/>
</dbReference>
<evidence type="ECO:0000256" key="3">
    <source>
        <dbReference type="ARBA" id="ARBA00022729"/>
    </source>
</evidence>
<feature type="compositionally biased region" description="Pro residues" evidence="10">
    <location>
        <begin position="1277"/>
        <end position="1287"/>
    </location>
</feature>
<feature type="region of interest" description="Disordered" evidence="10">
    <location>
        <begin position="150"/>
        <end position="184"/>
    </location>
</feature>
<evidence type="ECO:0000256" key="10">
    <source>
        <dbReference type="SAM" id="MobiDB-lite"/>
    </source>
</evidence>
<dbReference type="InterPro" id="IPR036772">
    <property type="entry name" value="SRCR-like_dom_sf"/>
</dbReference>
<accession>A0A836BYL9</accession>
<dbReference type="Proteomes" id="UP000612055">
    <property type="component" value="Unassembled WGS sequence"/>
</dbReference>
<keyword evidence="9" id="KW-0325">Glycoprotein</keyword>
<evidence type="ECO:0000256" key="8">
    <source>
        <dbReference type="ARBA" id="ARBA00023170"/>
    </source>
</evidence>
<evidence type="ECO:0000256" key="4">
    <source>
        <dbReference type="ARBA" id="ARBA00022737"/>
    </source>
</evidence>
<dbReference type="PANTHER" id="PTHR48071">
    <property type="entry name" value="SRCR DOMAIN-CONTAINING PROTEIN"/>
    <property type="match status" value="1"/>
</dbReference>
<dbReference type="Gene3D" id="2.40.10.10">
    <property type="entry name" value="Trypsin-like serine proteases"/>
    <property type="match status" value="2"/>
</dbReference>
<feature type="region of interest" description="Disordered" evidence="10">
    <location>
        <begin position="455"/>
        <end position="558"/>
    </location>
</feature>
<feature type="region of interest" description="Disordered" evidence="10">
    <location>
        <begin position="1256"/>
        <end position="1288"/>
    </location>
</feature>
<feature type="compositionally biased region" description="Pro residues" evidence="10">
    <location>
        <begin position="485"/>
        <end position="515"/>
    </location>
</feature>
<dbReference type="OrthoDB" id="536948at2759"/>
<protein>
    <recommendedName>
        <fullName evidence="11">SRCR domain-containing protein</fullName>
    </recommendedName>
</protein>
<keyword evidence="3" id="KW-0732">Signal</keyword>
<keyword evidence="8" id="KW-0675">Receptor</keyword>
<dbReference type="Pfam" id="PF00530">
    <property type="entry name" value="SRCR"/>
    <property type="match status" value="6"/>
</dbReference>
<feature type="compositionally biased region" description="Low complexity" evidence="10">
    <location>
        <begin position="1263"/>
        <end position="1274"/>
    </location>
</feature>
<dbReference type="FunFam" id="3.10.250.10:FF:000016">
    <property type="entry name" value="Scavenger receptor cysteine-rich protein type 12"/>
    <property type="match status" value="2"/>
</dbReference>
<dbReference type="SUPFAM" id="SSF50494">
    <property type="entry name" value="Trypsin-like serine proteases"/>
    <property type="match status" value="1"/>
</dbReference>
<dbReference type="EMBL" id="JAEHOE010000040">
    <property type="protein sequence ID" value="KAG2493107.1"/>
    <property type="molecule type" value="Genomic_DNA"/>
</dbReference>
<name>A0A836BYL9_9CHLO</name>
<feature type="domain" description="SRCR" evidence="11">
    <location>
        <begin position="559"/>
        <end position="664"/>
    </location>
</feature>
<organism evidence="12 13">
    <name type="scientific">Edaphochlamys debaryana</name>
    <dbReference type="NCBI Taxonomy" id="47281"/>
    <lineage>
        <taxon>Eukaryota</taxon>
        <taxon>Viridiplantae</taxon>
        <taxon>Chlorophyta</taxon>
        <taxon>core chlorophytes</taxon>
        <taxon>Chlorophyceae</taxon>
        <taxon>CS clade</taxon>
        <taxon>Chlamydomonadales</taxon>
        <taxon>Chlamydomonadales incertae sedis</taxon>
        <taxon>Edaphochlamys</taxon>
    </lineage>
</organism>
<keyword evidence="5" id="KW-1133">Transmembrane helix</keyword>
<dbReference type="FunFam" id="3.10.250.10:FF:000001">
    <property type="entry name" value="Lysyl oxidase 4 isoform X1"/>
    <property type="match status" value="1"/>
</dbReference>
<dbReference type="PROSITE" id="PS00134">
    <property type="entry name" value="TRYPSIN_HIS"/>
    <property type="match status" value="1"/>
</dbReference>
<dbReference type="GO" id="GO:0016020">
    <property type="term" value="C:membrane"/>
    <property type="evidence" value="ECO:0007669"/>
    <property type="project" value="UniProtKB-SubCell"/>
</dbReference>
<feature type="compositionally biased region" description="Pro residues" evidence="10">
    <location>
        <begin position="455"/>
        <end position="475"/>
    </location>
</feature>
<dbReference type="PROSITE" id="PS50287">
    <property type="entry name" value="SRCR_2"/>
    <property type="match status" value="6"/>
</dbReference>
<feature type="domain" description="SRCR" evidence="11">
    <location>
        <begin position="1297"/>
        <end position="1439"/>
    </location>
</feature>
<evidence type="ECO:0000259" key="11">
    <source>
        <dbReference type="PROSITE" id="PS50287"/>
    </source>
</evidence>
<dbReference type="SUPFAM" id="SSF56487">
    <property type="entry name" value="SRCR-like"/>
    <property type="match status" value="6"/>
</dbReference>
<sequence length="1448" mass="152642">MRRFTAEGFVLVGSVALREGPVGEFNPRRARMRTASPSMPSAAPPRSPAQEAAPAGSSNDELRVRSLRYTVDDGMLYAEAQARPAVDAAVRRALRAAKGDAAEGGWGPMAATDGSEDGVAAAAALAAAAAATGEGLSGAILLDGSNASGDGALAASQQRRHRRSLAEQPRPHQAHGARAEEGQGAQADALLRGSHGRQLQSDTRWRVRDGGAFPFSAVAYITYVQPLTGSKYQCTATFITPWDVLTAAHCVWDFENATGYRDWRVSPGIAGNTLPSSATIRADYVTFYRTEAAVSNGSTPANYTEWASNSYGSQRYDVNYFDVAVIRMRRPHTAWMGLKYDCSRPTYPKTMACGYPATSPVSYWQYCSQCFLTNTMCRPLWQMYNYCYTTRGQSGMAIADLTDLRVLGVLSGGPVSASEGPIWDWSFWTPIDAFHFANLVRVIYPNGAPVAAPPPVPPAPSPPSPEPPSPEPPMWPMAVGIYSPPGMPPPSEPPSLPPSTPPPPAIPPSSPPVVYPPQATQPAMPTPLAPPSPVYGGPHDAESPPPAPSKSLNCTDGQLRLRDGPNAWSGRVELCLEGRWGTICDAGWNWDDARVACRQLGFEAGGEAMLGGWFPAGPDDMPIHRAGVTCRGDEAGVGDCPVSPPPSPVCPMDEHRFDAGVICSNPSLEAPPPMTGATNGSDWNRRGYPCAVEGAVRLMPTAISPPPSSRAPPASPPSSYAGGTLPLNIGRVEICLGGEWGSVCNDGWDDRDAQVTCRQMGYAGGYAISDVNLATGSWVDAVVKAAPYIAPGPANMSIWLQSVACSGTERSLRSCDLPLSLTPPGRNQAACSHYEDAGVVCMLDPSPLAPPQPPPPECFQDGDLRLVPLPDSPAGGGRLEVCYSGRWGLVCDDNFGAAEARVACRQLGYTYGRVAPSVDGTLPGYRGEPGTSLIWMDDVDCTAYNPLFDSWFWRLTQCIFTEWGVNDCDPTTEAVAVMCSNNVSVIIPPPPPAAPPPNPYACSPSNSIRLQAGNWTAGRVEICRNGLWSTVCDEGWGDADASVVCRQLGLGFAGGKAIGGIATDPARGFPPGAMGQPIGLSEVSCTGTEAALGSCGSRNSSFAWSRCSAAGHRKDAGVVCTSAKSPPPSKATTDPYACAIPDAVRLMTGVNVSASEAGAGRVEICHGGKWGSVCRDSWDDADATVVCRQLGYASGTAVVDDRFGSAARGLVVWLDEVSCDGGEAGLAACYARPWGMNDCRGAVRLDAGVVCSSEAAAERPQEASEAPPSSPAVADTPQPPVNPPPSDLYPCSVEGAVRVVGTTSGPNSQRTVLGRVELCWGGQWGALCGRGWQYDERSEHGMQRMWDDASAQVICRQYSTDLTPAVRPNGLLEYQALMPGDEGYTTPVSDLPYGMRFWLYSVQCDGDEATVGDCGTRSQWGAQQAAACGEGDVAGVRCVYALAKGSGR</sequence>
<keyword evidence="13" id="KW-1185">Reference proteome</keyword>
<proteinExistence type="predicted"/>
<dbReference type="InterPro" id="IPR001190">
    <property type="entry name" value="SRCR"/>
</dbReference>
<dbReference type="GO" id="GO:0006508">
    <property type="term" value="P:proteolysis"/>
    <property type="evidence" value="ECO:0007669"/>
    <property type="project" value="InterPro"/>
</dbReference>
<reference evidence="12" key="1">
    <citation type="journal article" date="2020" name="bioRxiv">
        <title>Comparative genomics of Chlamydomonas.</title>
        <authorList>
            <person name="Craig R.J."/>
            <person name="Hasan A.R."/>
            <person name="Ness R.W."/>
            <person name="Keightley P.D."/>
        </authorList>
    </citation>
    <scope>NUCLEOTIDE SEQUENCE</scope>
    <source>
        <strain evidence="12">CCAP 11/70</strain>
    </source>
</reference>
<evidence type="ECO:0000256" key="1">
    <source>
        <dbReference type="ARBA" id="ARBA00004167"/>
    </source>
</evidence>
<evidence type="ECO:0000256" key="7">
    <source>
        <dbReference type="ARBA" id="ARBA00023157"/>
    </source>
</evidence>
<keyword evidence="6" id="KW-0472">Membrane</keyword>
<feature type="domain" description="SRCR" evidence="11">
    <location>
        <begin position="864"/>
        <end position="980"/>
    </location>
</feature>